<sequence>EDVLTKIKKLDQLTLYLNIPSASLRNYVNELNLNQMSIESLDNE</sequence>
<gene>
    <name evidence="1" type="ORF">RPERSI_LOCUS35986</name>
</gene>
<name>A0ACA9SVR8_9GLOM</name>
<comment type="caution">
    <text evidence="1">The sequence shown here is derived from an EMBL/GenBank/DDBJ whole genome shotgun (WGS) entry which is preliminary data.</text>
</comment>
<dbReference type="EMBL" id="CAJVQC010169758">
    <property type="protein sequence ID" value="CAG8850231.1"/>
    <property type="molecule type" value="Genomic_DNA"/>
</dbReference>
<organism evidence="1 2">
    <name type="scientific">Racocetra persica</name>
    <dbReference type="NCBI Taxonomy" id="160502"/>
    <lineage>
        <taxon>Eukaryota</taxon>
        <taxon>Fungi</taxon>
        <taxon>Fungi incertae sedis</taxon>
        <taxon>Mucoromycota</taxon>
        <taxon>Glomeromycotina</taxon>
        <taxon>Glomeromycetes</taxon>
        <taxon>Diversisporales</taxon>
        <taxon>Gigasporaceae</taxon>
        <taxon>Racocetra</taxon>
    </lineage>
</organism>
<dbReference type="Proteomes" id="UP000789920">
    <property type="component" value="Unassembled WGS sequence"/>
</dbReference>
<evidence type="ECO:0000313" key="1">
    <source>
        <dbReference type="EMBL" id="CAG8850231.1"/>
    </source>
</evidence>
<protein>
    <submittedName>
        <fullName evidence="1">7722_t:CDS:1</fullName>
    </submittedName>
</protein>
<feature type="non-terminal residue" evidence="1">
    <location>
        <position position="1"/>
    </location>
</feature>
<reference evidence="1" key="1">
    <citation type="submission" date="2021-06" db="EMBL/GenBank/DDBJ databases">
        <authorList>
            <person name="Kallberg Y."/>
            <person name="Tangrot J."/>
            <person name="Rosling A."/>
        </authorList>
    </citation>
    <scope>NUCLEOTIDE SEQUENCE</scope>
    <source>
        <strain evidence="1">MA461A</strain>
    </source>
</reference>
<evidence type="ECO:0000313" key="2">
    <source>
        <dbReference type="Proteomes" id="UP000789920"/>
    </source>
</evidence>
<proteinExistence type="predicted"/>
<accession>A0ACA9SVR8</accession>
<keyword evidence="2" id="KW-1185">Reference proteome</keyword>